<dbReference type="InterPro" id="IPR005743">
    <property type="entry name" value="GyrA"/>
</dbReference>
<gene>
    <name evidence="9" type="primary">gyrA</name>
    <name evidence="14" type="ORF">DFO77_10378</name>
</gene>
<evidence type="ECO:0000256" key="7">
    <source>
        <dbReference type="ARBA" id="ARBA00023235"/>
    </source>
</evidence>
<dbReference type="GO" id="GO:0009330">
    <property type="term" value="C:DNA topoisomerase type II (double strand cut, ATP-hydrolyzing) complex"/>
    <property type="evidence" value="ECO:0007669"/>
    <property type="project" value="TreeGrafter"/>
</dbReference>
<keyword evidence="4 9" id="KW-0067">ATP-binding</keyword>
<keyword evidence="15" id="KW-1185">Reference proteome</keyword>
<evidence type="ECO:0000256" key="10">
    <source>
        <dbReference type="PROSITE-ProRule" id="PRU01384"/>
    </source>
</evidence>
<keyword evidence="7 9" id="KW-0413">Isomerase</keyword>
<evidence type="ECO:0000256" key="4">
    <source>
        <dbReference type="ARBA" id="ARBA00022840"/>
    </source>
</evidence>
<dbReference type="Pfam" id="PF00521">
    <property type="entry name" value="DNA_topoisoIV"/>
    <property type="match status" value="1"/>
</dbReference>
<protein>
    <recommendedName>
        <fullName evidence="9">DNA gyrase subunit A</fullName>
        <ecNumber evidence="9">5.6.2.2</ecNumber>
    </recommendedName>
</protein>
<dbReference type="NCBIfam" id="TIGR01063">
    <property type="entry name" value="gyrA"/>
    <property type="match status" value="1"/>
</dbReference>
<dbReference type="Gene3D" id="2.120.10.90">
    <property type="entry name" value="DNA gyrase/topoisomerase IV, subunit A, C-terminal"/>
    <property type="match status" value="1"/>
</dbReference>
<evidence type="ECO:0000256" key="3">
    <source>
        <dbReference type="ARBA" id="ARBA00022741"/>
    </source>
</evidence>
<dbReference type="RefSeq" id="WP_106152986.1">
    <property type="nucleotide sequence ID" value="NZ_PVTS01000007.1"/>
</dbReference>
<dbReference type="PANTHER" id="PTHR43493">
    <property type="entry name" value="DNA GYRASE/TOPOISOMERASE SUBUNIT A"/>
    <property type="match status" value="1"/>
</dbReference>
<evidence type="ECO:0000256" key="2">
    <source>
        <dbReference type="ARBA" id="ARBA00008263"/>
    </source>
</evidence>
<dbReference type="FunFam" id="2.120.10.90:FF:000005">
    <property type="entry name" value="DNA topoisomerase 4 subunit A"/>
    <property type="match status" value="1"/>
</dbReference>
<feature type="domain" description="Topo IIA-type catalytic" evidence="13">
    <location>
        <begin position="33"/>
        <end position="497"/>
    </location>
</feature>
<dbReference type="GO" id="GO:0003677">
    <property type="term" value="F:DNA binding"/>
    <property type="evidence" value="ECO:0007669"/>
    <property type="project" value="UniProtKB-UniRule"/>
</dbReference>
<dbReference type="InterPro" id="IPR050220">
    <property type="entry name" value="Type_II_DNA_Topoisomerases"/>
</dbReference>
<dbReference type="GO" id="GO:0005694">
    <property type="term" value="C:chromosome"/>
    <property type="evidence" value="ECO:0007669"/>
    <property type="project" value="InterPro"/>
</dbReference>
<dbReference type="GO" id="GO:0006261">
    <property type="term" value="P:DNA-templated DNA replication"/>
    <property type="evidence" value="ECO:0007669"/>
    <property type="project" value="UniProtKB-UniRule"/>
</dbReference>
<dbReference type="STRING" id="1168289.GCA_000259075_01011"/>
<feature type="compositionally biased region" description="Acidic residues" evidence="12">
    <location>
        <begin position="833"/>
        <end position="843"/>
    </location>
</feature>
<sequence>MADEERIIKINIEEEMQSAYIDYSMSVIVSRALPDVRDGLKPVHRRVLFGMHDLGMSPNKPYKKSARIVGEVLGKYHPHGDSSVYHAMVRMAQPWSMRYMLVDGQGNMGSVDGDSPAAMRYTEARMNRLSEEMLADIDKNTVDFQYNFDDSLKEPTVLPTRIPALLVNGTSGIAVGMATNMPPHNLGDAINAIVAYIDNPEVTIEELIKVIQAPDFPTGGTIYGYQGVKEGYETGRGRIVIRAKSEIETENNGREKIVITEIPYMVNKADLIVRIADLVNEKKIEGISNVNDESDRDGMRIVIDLKKEAIANVVLNHLYKYTALQSSFGVNNIALVKGRPQLLNIKGIVQNFVEHRHDVVTRRTQFELDQAEKRAHILEGLIIASDNIDEVIKIIRAAQSPDEAREKLIERFGLTDIQSRAIVEMRLRQLTGLEQDKLRAEYEALLKEIDRLKEILEKVELRMEIIKNEMLEIKDKYNDPRRTDIVYSSEEFNPEDFYADEQMIITISHLGYIKRTPLAEFRTQNRGGVGSKGSTTRDEDFIEHIYPASMHNTMLFFTKMGRCFWLKVYEIPEGTKNSKGRAIQNLLQIDPEDTVKAFIRVKKLNDEEYCNSHHIVMGTKKGVIKKSLLADYSRPRQSGVIAISIREDDELIQARLTNGNSEILMATRSGRAIRFNETKVRNIGRTGQGVRGITLDSDTDEVVGMVCVKDTADDILVVSEKGFGKRSNLEDYRITNRGGKGVKTMRISEKTGDLITIKSVNDDNDLMIMNRSGVTIRVAVADLRVTGRATQGVRLINLDKKHDMIASVTKVISESKMDEDIVESGLLEKQSDDIDDENNEEKS</sequence>
<evidence type="ECO:0000256" key="6">
    <source>
        <dbReference type="ARBA" id="ARBA00023125"/>
    </source>
</evidence>
<evidence type="ECO:0000256" key="9">
    <source>
        <dbReference type="HAMAP-Rule" id="MF_01897"/>
    </source>
</evidence>
<dbReference type="InterPro" id="IPR013760">
    <property type="entry name" value="Topo_IIA-like_dom_sf"/>
</dbReference>
<keyword evidence="9" id="KW-0963">Cytoplasm</keyword>
<dbReference type="InterPro" id="IPR013758">
    <property type="entry name" value="Topo_IIA_A/C_ab"/>
</dbReference>
<comment type="caution">
    <text evidence="14">The sequence shown here is derived from an EMBL/GenBank/DDBJ whole genome shotgun (WGS) entry which is preliminary data.</text>
</comment>
<dbReference type="NCBIfam" id="NF004043">
    <property type="entry name" value="PRK05560.1"/>
    <property type="match status" value="1"/>
</dbReference>
<dbReference type="GO" id="GO:0005524">
    <property type="term" value="F:ATP binding"/>
    <property type="evidence" value="ECO:0007669"/>
    <property type="project" value="UniProtKB-UniRule"/>
</dbReference>
<accession>A0A2T0XM63</accession>
<comment type="catalytic activity">
    <reaction evidence="1 9 10">
        <text>ATP-dependent breakage, passage and rejoining of double-stranded DNA.</text>
        <dbReference type="EC" id="5.6.2.2"/>
    </reaction>
</comment>
<dbReference type="PANTHER" id="PTHR43493:SF5">
    <property type="entry name" value="DNA GYRASE SUBUNIT A, CHLOROPLASTIC_MITOCHONDRIAL"/>
    <property type="match status" value="1"/>
</dbReference>
<dbReference type="Proteomes" id="UP000252733">
    <property type="component" value="Unassembled WGS sequence"/>
</dbReference>
<dbReference type="InterPro" id="IPR013757">
    <property type="entry name" value="Topo_IIA_A_a_sf"/>
</dbReference>
<keyword evidence="3 9" id="KW-0547">Nucleotide-binding</keyword>
<evidence type="ECO:0000256" key="1">
    <source>
        <dbReference type="ARBA" id="ARBA00000185"/>
    </source>
</evidence>
<dbReference type="FunFam" id="3.30.1360.40:FF:000002">
    <property type="entry name" value="DNA gyrase subunit A"/>
    <property type="match status" value="1"/>
</dbReference>
<evidence type="ECO:0000313" key="15">
    <source>
        <dbReference type="Proteomes" id="UP000252733"/>
    </source>
</evidence>
<comment type="subunit">
    <text evidence="8">Heterotetramer composed of ParC and ParE.</text>
</comment>
<dbReference type="GO" id="GO:0005737">
    <property type="term" value="C:cytoplasm"/>
    <property type="evidence" value="ECO:0007669"/>
    <property type="project" value="UniProtKB-SubCell"/>
</dbReference>
<dbReference type="Gene3D" id="3.30.1360.40">
    <property type="match status" value="1"/>
</dbReference>
<comment type="similarity">
    <text evidence="2 9">Belongs to the type II topoisomerase GyrA/ParC subunit family.</text>
</comment>
<dbReference type="Pfam" id="PF03989">
    <property type="entry name" value="DNA_gyraseA_C"/>
    <property type="match status" value="6"/>
</dbReference>
<dbReference type="Gene3D" id="3.90.199.10">
    <property type="entry name" value="Topoisomerase II, domain 5"/>
    <property type="match status" value="1"/>
</dbReference>
<dbReference type="SUPFAM" id="SSF56719">
    <property type="entry name" value="Type II DNA topoisomerase"/>
    <property type="match status" value="1"/>
</dbReference>
<name>A0A2T0XM63_9BACT</name>
<evidence type="ECO:0000256" key="5">
    <source>
        <dbReference type="ARBA" id="ARBA00023029"/>
    </source>
</evidence>
<feature type="short sequence motif" description="GyrA-box" evidence="9">
    <location>
        <begin position="524"/>
        <end position="530"/>
    </location>
</feature>
<comment type="subunit">
    <text evidence="9">Heterotetramer, composed of two GyrA and two GyrB chains. In the heterotetramer, GyrA contains the active site tyrosine that forms a transient covalent intermediate with DNA, while GyrB binds cofactors and catalyzes ATP hydrolysis.</text>
</comment>
<keyword evidence="6 9" id="KW-0238">DNA-binding</keyword>
<organism evidence="14 15">
    <name type="scientific">Marinilabilia salmonicolor</name>
    <dbReference type="NCBI Taxonomy" id="989"/>
    <lineage>
        <taxon>Bacteria</taxon>
        <taxon>Pseudomonadati</taxon>
        <taxon>Bacteroidota</taxon>
        <taxon>Bacteroidia</taxon>
        <taxon>Marinilabiliales</taxon>
        <taxon>Marinilabiliaceae</taxon>
        <taxon>Marinilabilia</taxon>
    </lineage>
</organism>
<dbReference type="SMART" id="SM00434">
    <property type="entry name" value="TOP4c"/>
    <property type="match status" value="1"/>
</dbReference>
<dbReference type="GO" id="GO:0006265">
    <property type="term" value="P:DNA topological change"/>
    <property type="evidence" value="ECO:0007669"/>
    <property type="project" value="UniProtKB-UniRule"/>
</dbReference>
<dbReference type="HAMAP" id="MF_01897">
    <property type="entry name" value="GyrA"/>
    <property type="match status" value="1"/>
</dbReference>
<comment type="miscellaneous">
    <text evidence="9">Few gyrases are as efficient as E.coli at forming negative supercoils. Not all organisms have 2 type II topoisomerases; in organisms with a single type II topoisomerase this enzyme also has to decatenate newly replicated chromosomes.</text>
</comment>
<evidence type="ECO:0000256" key="8">
    <source>
        <dbReference type="ARBA" id="ARBA00063644"/>
    </source>
</evidence>
<dbReference type="GO" id="GO:0034335">
    <property type="term" value="F:DNA negative supercoiling activity"/>
    <property type="evidence" value="ECO:0007669"/>
    <property type="project" value="UniProtKB-ARBA"/>
</dbReference>
<keyword evidence="11" id="KW-0175">Coiled coil</keyword>
<dbReference type="OrthoDB" id="9806486at2"/>
<dbReference type="InterPro" id="IPR035516">
    <property type="entry name" value="Gyrase/topoIV_suA_C"/>
</dbReference>
<dbReference type="Gene3D" id="1.10.268.10">
    <property type="entry name" value="Topoisomerase, domain 3"/>
    <property type="match status" value="1"/>
</dbReference>
<dbReference type="InterPro" id="IPR006691">
    <property type="entry name" value="GyrA/parC_rep"/>
</dbReference>
<feature type="region of interest" description="Disordered" evidence="12">
    <location>
        <begin position="824"/>
        <end position="843"/>
    </location>
</feature>
<evidence type="ECO:0000259" key="13">
    <source>
        <dbReference type="PROSITE" id="PS52040"/>
    </source>
</evidence>
<dbReference type="PROSITE" id="PS52040">
    <property type="entry name" value="TOPO_IIA"/>
    <property type="match status" value="1"/>
</dbReference>
<dbReference type="FunFam" id="3.90.199.10:FF:000001">
    <property type="entry name" value="DNA gyrase subunit A"/>
    <property type="match status" value="1"/>
</dbReference>
<evidence type="ECO:0000313" key="14">
    <source>
        <dbReference type="EMBL" id="RCW38613.1"/>
    </source>
</evidence>
<feature type="active site" description="O-(5'-phospho-DNA)-tyrosine intermediate" evidence="9 10">
    <location>
        <position position="121"/>
    </location>
</feature>
<dbReference type="SUPFAM" id="SSF101904">
    <property type="entry name" value="GyrA/ParC C-terminal domain-like"/>
    <property type="match status" value="1"/>
</dbReference>
<proteinExistence type="inferred from homology"/>
<reference evidence="14 15" key="1">
    <citation type="submission" date="2018-07" db="EMBL/GenBank/DDBJ databases">
        <title>Freshwater and sediment microbial communities from various areas in North America, analyzing microbe dynamics in response to fracking.</title>
        <authorList>
            <person name="Lamendella R."/>
        </authorList>
    </citation>
    <scope>NUCLEOTIDE SEQUENCE [LARGE SCALE GENOMIC DNA]</scope>
    <source>
        <strain evidence="14 15">160A</strain>
    </source>
</reference>
<comment type="subcellular location">
    <subcellularLocation>
        <location evidence="9">Cytoplasm</location>
    </subcellularLocation>
</comment>
<dbReference type="EMBL" id="QPIZ01000003">
    <property type="protein sequence ID" value="RCW38613.1"/>
    <property type="molecule type" value="Genomic_DNA"/>
</dbReference>
<evidence type="ECO:0000256" key="12">
    <source>
        <dbReference type="SAM" id="MobiDB-lite"/>
    </source>
</evidence>
<dbReference type="NCBIfam" id="NF004044">
    <property type="entry name" value="PRK05561.1"/>
    <property type="match status" value="1"/>
</dbReference>
<dbReference type="EC" id="5.6.2.2" evidence="9"/>
<keyword evidence="5 9" id="KW-0799">Topoisomerase</keyword>
<dbReference type="FunFam" id="1.10.268.10:FF:000001">
    <property type="entry name" value="DNA gyrase subunit A"/>
    <property type="match status" value="1"/>
</dbReference>
<dbReference type="CDD" id="cd00187">
    <property type="entry name" value="TOP4c"/>
    <property type="match status" value="1"/>
</dbReference>
<dbReference type="InterPro" id="IPR002205">
    <property type="entry name" value="Topo_IIA_dom_A"/>
</dbReference>
<comment type="function">
    <text evidence="9">A type II topoisomerase that negatively supercoils closed circular double-stranded (ds) DNA in an ATP-dependent manner to modulate DNA topology and maintain chromosomes in an underwound state. Negative supercoiling favors strand separation, and DNA replication, transcription, recombination and repair, all of which involve strand separation. Also able to catalyze the interconversion of other topological isomers of dsDNA rings, including catenanes and knotted rings. Type II topoisomerases break and join 2 DNA strands simultaneously in an ATP-dependent manner.</text>
</comment>
<feature type="coiled-coil region" evidence="11">
    <location>
        <begin position="435"/>
        <end position="476"/>
    </location>
</feature>
<evidence type="ECO:0000256" key="11">
    <source>
        <dbReference type="SAM" id="Coils"/>
    </source>
</evidence>
<dbReference type="AlphaFoldDB" id="A0A2T0XM63"/>